<keyword evidence="1" id="KW-0812">Transmembrane</keyword>
<dbReference type="AlphaFoldDB" id="A0A839AQ55"/>
<dbReference type="EMBL" id="JACGLS010000007">
    <property type="protein sequence ID" value="MBA6157215.1"/>
    <property type="molecule type" value="Genomic_DNA"/>
</dbReference>
<reference evidence="2 3" key="1">
    <citation type="submission" date="2020-07" db="EMBL/GenBank/DDBJ databases">
        <title>Bacterium isolated from marine sediment.</title>
        <authorList>
            <person name="Shang D."/>
            <person name="Du Z.-J."/>
        </authorList>
    </citation>
    <scope>NUCLEOTIDE SEQUENCE [LARGE SCALE GENOMIC DNA]</scope>
    <source>
        <strain evidence="2 3">S7007</strain>
    </source>
</reference>
<evidence type="ECO:0000256" key="1">
    <source>
        <dbReference type="SAM" id="Phobius"/>
    </source>
</evidence>
<organism evidence="2 3">
    <name type="scientific">Tenacibaculum pelagium</name>
    <dbReference type="NCBI Taxonomy" id="2759527"/>
    <lineage>
        <taxon>Bacteria</taxon>
        <taxon>Pseudomonadati</taxon>
        <taxon>Bacteroidota</taxon>
        <taxon>Flavobacteriia</taxon>
        <taxon>Flavobacteriales</taxon>
        <taxon>Flavobacteriaceae</taxon>
        <taxon>Tenacibaculum</taxon>
    </lineage>
</organism>
<evidence type="ECO:0000313" key="2">
    <source>
        <dbReference type="EMBL" id="MBA6157215.1"/>
    </source>
</evidence>
<gene>
    <name evidence="2" type="ORF">H3Z83_11895</name>
</gene>
<comment type="caution">
    <text evidence="2">The sequence shown here is derived from an EMBL/GenBank/DDBJ whole genome shotgun (WGS) entry which is preliminary data.</text>
</comment>
<feature type="transmembrane region" description="Helical" evidence="1">
    <location>
        <begin position="121"/>
        <end position="141"/>
    </location>
</feature>
<feature type="transmembrane region" description="Helical" evidence="1">
    <location>
        <begin position="89"/>
        <end position="115"/>
    </location>
</feature>
<sequence>MDDQLYNQIFLKPRFQINFDLESDALLKEISKHTLDDSKYKMKMVDNHVVIDVPESETHFWSPQLHIEIEELTKETSVIKGLFGPKPQVWTLFMFLHFFVATAFLVFGVIAYSNWSLNKTSLLSIVMLFVLPIVWVLLYFVGTIGKSTGKKQMDELKKFTKELLNKIKTS</sequence>
<keyword evidence="1" id="KW-1133">Transmembrane helix</keyword>
<evidence type="ECO:0000313" key="3">
    <source>
        <dbReference type="Proteomes" id="UP000563906"/>
    </source>
</evidence>
<dbReference type="RefSeq" id="WP_182125718.1">
    <property type="nucleotide sequence ID" value="NZ_JACGLS010000007.1"/>
</dbReference>
<protein>
    <submittedName>
        <fullName evidence="2">GTP-binding protein</fullName>
    </submittedName>
</protein>
<accession>A0A839AQ55</accession>
<name>A0A839AQ55_9FLAO</name>
<dbReference type="Proteomes" id="UP000563906">
    <property type="component" value="Unassembled WGS sequence"/>
</dbReference>
<proteinExistence type="predicted"/>
<keyword evidence="3" id="KW-1185">Reference proteome</keyword>
<keyword evidence="1" id="KW-0472">Membrane</keyword>